<keyword evidence="1" id="KW-1133">Transmembrane helix</keyword>
<keyword evidence="1" id="KW-0812">Transmembrane</keyword>
<dbReference type="EMBL" id="FZNS01000001">
    <property type="protein sequence ID" value="SNR31193.1"/>
    <property type="molecule type" value="Genomic_DNA"/>
</dbReference>
<dbReference type="AlphaFoldDB" id="A0A238VBZ1"/>
<feature type="transmembrane region" description="Helical" evidence="1">
    <location>
        <begin position="48"/>
        <end position="66"/>
    </location>
</feature>
<gene>
    <name evidence="2" type="ORF">SAMN06269173_101348</name>
</gene>
<protein>
    <submittedName>
        <fullName evidence="2">Uncharacterized protein</fullName>
    </submittedName>
</protein>
<organism evidence="2 3">
    <name type="scientific">Hymenobacter mucosus</name>
    <dbReference type="NCBI Taxonomy" id="1411120"/>
    <lineage>
        <taxon>Bacteria</taxon>
        <taxon>Pseudomonadati</taxon>
        <taxon>Bacteroidota</taxon>
        <taxon>Cytophagia</taxon>
        <taxon>Cytophagales</taxon>
        <taxon>Hymenobacteraceae</taxon>
        <taxon>Hymenobacter</taxon>
    </lineage>
</organism>
<reference evidence="3" key="1">
    <citation type="submission" date="2017-06" db="EMBL/GenBank/DDBJ databases">
        <authorList>
            <person name="Varghese N."/>
            <person name="Submissions S."/>
        </authorList>
    </citation>
    <scope>NUCLEOTIDE SEQUENCE [LARGE SCALE GENOMIC DNA]</scope>
    <source>
        <strain evidence="3">DSM 28041</strain>
    </source>
</reference>
<sequence length="199" mass="22097">MLASSRYRYRPIQQKPQLLKWIHLGGWGFSVLQLAAFELFNVSLRSQWADAIPFGLAWLAGGSYFTIRRRHLRTSSRLYFGGWFLYPGLLAGSYFLDRICFSLVSLPILVFLPSTEFYSSADCSLRAAAKGFLAPPQVALITPAGLALEKHHGTVNRDEVALDEPTAVTDVTIIPAFSSDTLSVMITSPTGKQKLTFPH</sequence>
<feature type="transmembrane region" description="Helical" evidence="1">
    <location>
        <begin position="21"/>
        <end position="42"/>
    </location>
</feature>
<evidence type="ECO:0000256" key="1">
    <source>
        <dbReference type="SAM" id="Phobius"/>
    </source>
</evidence>
<feature type="transmembrane region" description="Helical" evidence="1">
    <location>
        <begin position="78"/>
        <end position="96"/>
    </location>
</feature>
<keyword evidence="1" id="KW-0472">Membrane</keyword>
<proteinExistence type="predicted"/>
<name>A0A238VBZ1_9BACT</name>
<accession>A0A238VBZ1</accession>
<evidence type="ECO:0000313" key="2">
    <source>
        <dbReference type="EMBL" id="SNR31193.1"/>
    </source>
</evidence>
<keyword evidence="3" id="KW-1185">Reference proteome</keyword>
<evidence type="ECO:0000313" key="3">
    <source>
        <dbReference type="Proteomes" id="UP000198310"/>
    </source>
</evidence>
<dbReference type="Proteomes" id="UP000198310">
    <property type="component" value="Unassembled WGS sequence"/>
</dbReference>